<organism evidence="1 2">
    <name type="scientific">Jimgerdemannia flammicorona</name>
    <dbReference type="NCBI Taxonomy" id="994334"/>
    <lineage>
        <taxon>Eukaryota</taxon>
        <taxon>Fungi</taxon>
        <taxon>Fungi incertae sedis</taxon>
        <taxon>Mucoromycota</taxon>
        <taxon>Mucoromycotina</taxon>
        <taxon>Endogonomycetes</taxon>
        <taxon>Endogonales</taxon>
        <taxon>Endogonaceae</taxon>
        <taxon>Jimgerdemannia</taxon>
    </lineage>
</organism>
<reference evidence="1 2" key="1">
    <citation type="journal article" date="2018" name="New Phytol.">
        <title>Phylogenomics of Endogonaceae and evolution of mycorrhizas within Mucoromycota.</title>
        <authorList>
            <person name="Chang Y."/>
            <person name="Desiro A."/>
            <person name="Na H."/>
            <person name="Sandor L."/>
            <person name="Lipzen A."/>
            <person name="Clum A."/>
            <person name="Barry K."/>
            <person name="Grigoriev I.V."/>
            <person name="Martin F.M."/>
            <person name="Stajich J.E."/>
            <person name="Smith M.E."/>
            <person name="Bonito G."/>
            <person name="Spatafora J.W."/>
        </authorList>
    </citation>
    <scope>NUCLEOTIDE SEQUENCE [LARGE SCALE GENOMIC DNA]</scope>
    <source>
        <strain evidence="1 2">GMNB39</strain>
    </source>
</reference>
<name>A0A433A329_9FUNG</name>
<sequence length="680" mass="74738">MNKLKKIASAHSLTASITASNHKEESDDEFENEESDDEDLVAIQKAEDFGEYKDHDQIVVSATPNAFLQGEREHTAAEMVAEAEKRAEEAEAAATKAKIAESTARAALEVPTDARVASTPSARARVAAKRAEKEAIAAANAAKEAAESLHVAKEYRKVIEDAGKSAAVFRAEAVGASSRGEDSNSNHAIEGEMRESNVAEQALEKMAVVTDKTKNFADAAIKAGDAASNYSAEVVKAVGSAPSVHENAGEDAEKKAVATKKTLSKSEVSFYDWLEKPLPEGDKEDTQIVELHKLGVKIAKFINNKDRLLTLMPTHLLSDMNWGTYSLGIRLYVRRQLNENELQSVNKIIKKSDSVFKGVEQLVVDPAESKEGGGSRFGGVGASDLGKRLSLNISSNNGGGGLSRSGTSFSIPPVTKKWRRFLRYFLCYPITVETQNRIAAPGSISQNPIFAEDPKFTVKVSTHSKAILEGVEENFTINCTLAITITKSSHKLELSNIVFARDPQHLTRQERYIPNNFSIKFTSGTSNASFAKPQPQQLANAPKKIKHSSISGAFQWSHVVNDYVALNNPKHELEVHSAEYEWMDVEPTDYSIDIRVQLRRLPNRTKPAVMDILREDHDLVNRVSMKVNIREHGKTTLMPETLRCTWSDEHDAPGLDKSSCIKNCCKFTAGIYDTKHLQSM</sequence>
<accession>A0A433A329</accession>
<proteinExistence type="predicted"/>
<gene>
    <name evidence="1" type="ORF">BC936DRAFT_140989</name>
</gene>
<dbReference type="Proteomes" id="UP000268093">
    <property type="component" value="Unassembled WGS sequence"/>
</dbReference>
<keyword evidence="2" id="KW-1185">Reference proteome</keyword>
<evidence type="ECO:0000313" key="1">
    <source>
        <dbReference type="EMBL" id="RUO97098.1"/>
    </source>
</evidence>
<evidence type="ECO:0000313" key="2">
    <source>
        <dbReference type="Proteomes" id="UP000268093"/>
    </source>
</evidence>
<comment type="caution">
    <text evidence="1">The sequence shown here is derived from an EMBL/GenBank/DDBJ whole genome shotgun (WGS) entry which is preliminary data.</text>
</comment>
<protein>
    <submittedName>
        <fullName evidence="1">Uncharacterized protein</fullName>
    </submittedName>
</protein>
<dbReference type="EMBL" id="RBNI01018447">
    <property type="protein sequence ID" value="RUO97098.1"/>
    <property type="molecule type" value="Genomic_DNA"/>
</dbReference>